<keyword evidence="1" id="KW-0472">Membrane</keyword>
<dbReference type="STRING" id="1648.A2I91_06090"/>
<name>E7FTT7_ERYRH</name>
<accession>E7FTT7</accession>
<dbReference type="AlphaFoldDB" id="E7FTT7"/>
<dbReference type="Proteomes" id="UP000003028">
    <property type="component" value="Unassembled WGS sequence"/>
</dbReference>
<reference evidence="2" key="1">
    <citation type="submission" date="2011-01" db="EMBL/GenBank/DDBJ databases">
        <authorList>
            <person name="Muzny D."/>
            <person name="Qin X."/>
            <person name="Buhay C."/>
            <person name="Dugan-Rocha S."/>
            <person name="Ding Y."/>
            <person name="Chen G."/>
            <person name="Hawes A."/>
            <person name="Holder M."/>
            <person name="Jhangiani S."/>
            <person name="Johnson A."/>
            <person name="Khan Z."/>
            <person name="Li Z."/>
            <person name="Liu W."/>
            <person name="Liu X."/>
            <person name="Perez L."/>
            <person name="Shen H."/>
            <person name="Wang Q."/>
            <person name="Watt J."/>
            <person name="Xi L."/>
            <person name="Xin Y."/>
            <person name="Zhou J."/>
            <person name="Deng J."/>
            <person name="Jiang H."/>
            <person name="Liu Y."/>
            <person name="Qu J."/>
            <person name="Song X.-Z."/>
            <person name="Zhang L."/>
            <person name="Villasana D."/>
            <person name="Johnson A."/>
            <person name="Liu J."/>
            <person name="Liyanage D."/>
            <person name="Lorensuhewa L."/>
            <person name="Robinson T."/>
            <person name="Song A."/>
            <person name="Song B.-B."/>
            <person name="Dinh H."/>
            <person name="Thornton R."/>
            <person name="Coyle M."/>
            <person name="Francisco L."/>
            <person name="Jackson L."/>
            <person name="Javaid M."/>
            <person name="Korchina V."/>
            <person name="Kovar C."/>
            <person name="Mata R."/>
            <person name="Mathew T."/>
            <person name="Ngo R."/>
            <person name="Nguyen L."/>
            <person name="Nguyen N."/>
            <person name="Okwuonu G."/>
            <person name="Ongeri F."/>
            <person name="Pham C."/>
            <person name="Simmons D."/>
            <person name="Wilczek-Boney K."/>
            <person name="Hale W."/>
            <person name="Jakkamsetti A."/>
            <person name="Pham P."/>
            <person name="Ruth R."/>
            <person name="San Lucas F."/>
            <person name="Warren J."/>
            <person name="Zhang J."/>
            <person name="Zhao Z."/>
            <person name="Zhou C."/>
            <person name="Zhu D."/>
            <person name="Lee S."/>
            <person name="Bess C."/>
            <person name="Blankenburg K."/>
            <person name="Forbes L."/>
            <person name="Fu Q."/>
            <person name="Gubbala S."/>
            <person name="Hirani K."/>
            <person name="Jayaseelan J.C."/>
            <person name="Lara F."/>
            <person name="Munidasa M."/>
            <person name="Palculict T."/>
            <person name="Patil S."/>
            <person name="Pu L.-L."/>
            <person name="Saada N."/>
            <person name="Tang L."/>
            <person name="Weissenberger G."/>
            <person name="Zhu Y."/>
            <person name="Hemphill L."/>
            <person name="Shang Y."/>
            <person name="Youmans B."/>
            <person name="Ayvaz T."/>
            <person name="Ross M."/>
            <person name="Santibanez J."/>
            <person name="Aqrawi P."/>
            <person name="Gross S."/>
            <person name="Joshi V."/>
            <person name="Fowler G."/>
            <person name="Nazareth L."/>
            <person name="Reid J."/>
            <person name="Worley K."/>
            <person name="Petrosino J."/>
            <person name="Highlander S."/>
            <person name="Gibbs R."/>
        </authorList>
    </citation>
    <scope>NUCLEOTIDE SEQUENCE [LARGE SCALE GENOMIC DNA]</scope>
    <source>
        <strain evidence="2">ATCC 19414</strain>
    </source>
</reference>
<organism evidence="2 3">
    <name type="scientific">Erysipelothrix rhusiopathiae ATCC 19414</name>
    <dbReference type="NCBI Taxonomy" id="525280"/>
    <lineage>
        <taxon>Bacteria</taxon>
        <taxon>Bacillati</taxon>
        <taxon>Bacillota</taxon>
        <taxon>Erysipelotrichia</taxon>
        <taxon>Erysipelotrichales</taxon>
        <taxon>Erysipelotrichaceae</taxon>
        <taxon>Erysipelothrix</taxon>
    </lineage>
</organism>
<gene>
    <name evidence="2" type="ORF">HMPREF0357_10221</name>
</gene>
<proteinExistence type="predicted"/>
<keyword evidence="1" id="KW-0812">Transmembrane</keyword>
<sequence length="222" mass="26261">MDYLKIFMIFVVAFIAIQLLIRLLGKKASDKAMKAFMESDTPTFTKNIDSWLAKLTIPTFNRNFFKLNYFMSVNDSEQVQSIAQGMEKLHMNRNQKLEYLMKLYEYALMRDEVESTKQALEALRTFIRESDMDNRTQLLEKLDLDESIFINHDMDSLAAIDTLIEQSPEELKGVWYFRKAMILEENGHDQRALTEIERAMRHEPLEINKEQYQVLKDQILKK</sequence>
<evidence type="ECO:0000313" key="3">
    <source>
        <dbReference type="Proteomes" id="UP000003028"/>
    </source>
</evidence>
<comment type="caution">
    <text evidence="2">The sequence shown here is derived from an EMBL/GenBank/DDBJ whole genome shotgun (WGS) entry which is preliminary data.</text>
</comment>
<keyword evidence="3" id="KW-1185">Reference proteome</keyword>
<dbReference type="EMBL" id="ACLK02000001">
    <property type="protein sequence ID" value="EFY09426.1"/>
    <property type="molecule type" value="Genomic_DNA"/>
</dbReference>
<keyword evidence="1" id="KW-1133">Transmembrane helix</keyword>
<evidence type="ECO:0000256" key="1">
    <source>
        <dbReference type="SAM" id="Phobius"/>
    </source>
</evidence>
<dbReference type="RefSeq" id="WP_003773315.1">
    <property type="nucleotide sequence ID" value="NZ_ACLK02000001.1"/>
</dbReference>
<feature type="transmembrane region" description="Helical" evidence="1">
    <location>
        <begin position="6"/>
        <end position="24"/>
    </location>
</feature>
<dbReference type="OrthoDB" id="1650030at2"/>
<evidence type="ECO:0000313" key="2">
    <source>
        <dbReference type="EMBL" id="EFY09426.1"/>
    </source>
</evidence>
<evidence type="ECO:0008006" key="4">
    <source>
        <dbReference type="Google" id="ProtNLM"/>
    </source>
</evidence>
<protein>
    <recommendedName>
        <fullName evidence="4">Tetratricopeptide repeat protein</fullName>
    </recommendedName>
</protein>